<gene>
    <name evidence="6" type="ORF">RSO01_08880</name>
</gene>
<feature type="compositionally biased region" description="Basic residues" evidence="4">
    <location>
        <begin position="1"/>
        <end position="11"/>
    </location>
</feature>
<evidence type="ECO:0000259" key="5">
    <source>
        <dbReference type="PROSITE" id="PS50932"/>
    </source>
</evidence>
<evidence type="ECO:0000313" key="6">
    <source>
        <dbReference type="EMBL" id="GEP53722.1"/>
    </source>
</evidence>
<dbReference type="SUPFAM" id="SSF47413">
    <property type="entry name" value="lambda repressor-like DNA-binding domains"/>
    <property type="match status" value="1"/>
</dbReference>
<dbReference type="InterPro" id="IPR028082">
    <property type="entry name" value="Peripla_BP_I"/>
</dbReference>
<comment type="caution">
    <text evidence="6">The sequence shown here is derived from an EMBL/GenBank/DDBJ whole genome shotgun (WGS) entry which is preliminary data.</text>
</comment>
<dbReference type="Pfam" id="PF00356">
    <property type="entry name" value="LacI"/>
    <property type="match status" value="1"/>
</dbReference>
<dbReference type="OrthoDB" id="7170131at2"/>
<evidence type="ECO:0000256" key="4">
    <source>
        <dbReference type="SAM" id="MobiDB-lite"/>
    </source>
</evidence>
<dbReference type="PROSITE" id="PS50932">
    <property type="entry name" value="HTH_LACI_2"/>
    <property type="match status" value="1"/>
</dbReference>
<dbReference type="SUPFAM" id="SSF53822">
    <property type="entry name" value="Periplasmic binding protein-like I"/>
    <property type="match status" value="1"/>
</dbReference>
<evidence type="ECO:0000313" key="7">
    <source>
        <dbReference type="Proteomes" id="UP000321058"/>
    </source>
</evidence>
<dbReference type="PANTHER" id="PTHR30146">
    <property type="entry name" value="LACI-RELATED TRANSCRIPTIONAL REPRESSOR"/>
    <property type="match status" value="1"/>
</dbReference>
<evidence type="ECO:0000256" key="2">
    <source>
        <dbReference type="ARBA" id="ARBA00023125"/>
    </source>
</evidence>
<sequence>MAGKANGRKARNGGGEITMSDIARHAGVSPMTVSRALSDPPSVSEKMRRKVDAAVRQFGYLPNRIAGSLSSKRTNVVGLVVPSIRNSLYAAMVQAISDVARANGLHLMIANSGHRLEDEEALVSALLAQRVCGLVLHNTAHSRRLRELLARTDIPVVETGNLPAKPIDMAVSYSNFDAARAMTGHLGRLGYKRIGFVTLPLRDNDRSRERRRGYFAALKELGLPADPGLVMEAPGGFAEGADALVRLVQTHPDIDACFFAGDVLAVGALFECQRRGWAVPGRIAIASFDDLDLLRHTVPTVTTLRIPRQDIGRRSAELLVNRLRGASRQKVRIDVGFEIVQREST</sequence>
<dbReference type="PROSITE" id="PS00356">
    <property type="entry name" value="HTH_LACI_1"/>
    <property type="match status" value="1"/>
</dbReference>
<dbReference type="CDD" id="cd01575">
    <property type="entry name" value="PBP1_GntR"/>
    <property type="match status" value="1"/>
</dbReference>
<accession>A0A512N415</accession>
<dbReference type="InterPro" id="IPR000843">
    <property type="entry name" value="HTH_LacI"/>
</dbReference>
<dbReference type="Gene3D" id="3.40.50.2300">
    <property type="match status" value="2"/>
</dbReference>
<keyword evidence="2" id="KW-0238">DNA-binding</keyword>
<dbReference type="Pfam" id="PF13377">
    <property type="entry name" value="Peripla_BP_3"/>
    <property type="match status" value="1"/>
</dbReference>
<keyword evidence="1" id="KW-0805">Transcription regulation</keyword>
<dbReference type="SMART" id="SM00354">
    <property type="entry name" value="HTH_LACI"/>
    <property type="match status" value="1"/>
</dbReference>
<proteinExistence type="predicted"/>
<evidence type="ECO:0000256" key="3">
    <source>
        <dbReference type="ARBA" id="ARBA00023163"/>
    </source>
</evidence>
<dbReference type="GO" id="GO:0000976">
    <property type="term" value="F:transcription cis-regulatory region binding"/>
    <property type="evidence" value="ECO:0007669"/>
    <property type="project" value="TreeGrafter"/>
</dbReference>
<dbReference type="PANTHER" id="PTHR30146:SF33">
    <property type="entry name" value="TRANSCRIPTIONAL REGULATOR"/>
    <property type="match status" value="1"/>
</dbReference>
<feature type="region of interest" description="Disordered" evidence="4">
    <location>
        <begin position="1"/>
        <end position="21"/>
    </location>
</feature>
<dbReference type="EMBL" id="BKAJ01000016">
    <property type="protein sequence ID" value="GEP53722.1"/>
    <property type="molecule type" value="Genomic_DNA"/>
</dbReference>
<reference evidence="6 7" key="1">
    <citation type="submission" date="2019-07" db="EMBL/GenBank/DDBJ databases">
        <title>Whole genome shotgun sequence of Reyranella soli NBRC 108950.</title>
        <authorList>
            <person name="Hosoyama A."/>
            <person name="Uohara A."/>
            <person name="Ohji S."/>
            <person name="Ichikawa N."/>
        </authorList>
    </citation>
    <scope>NUCLEOTIDE SEQUENCE [LARGE SCALE GENOMIC DNA]</scope>
    <source>
        <strain evidence="6 7">NBRC 108950</strain>
    </source>
</reference>
<dbReference type="GO" id="GO:0003700">
    <property type="term" value="F:DNA-binding transcription factor activity"/>
    <property type="evidence" value="ECO:0007669"/>
    <property type="project" value="TreeGrafter"/>
</dbReference>
<organism evidence="6 7">
    <name type="scientific">Reyranella soli</name>
    <dbReference type="NCBI Taxonomy" id="1230389"/>
    <lineage>
        <taxon>Bacteria</taxon>
        <taxon>Pseudomonadati</taxon>
        <taxon>Pseudomonadota</taxon>
        <taxon>Alphaproteobacteria</taxon>
        <taxon>Hyphomicrobiales</taxon>
        <taxon>Reyranellaceae</taxon>
        <taxon>Reyranella</taxon>
    </lineage>
</organism>
<dbReference type="RefSeq" id="WP_147146632.1">
    <property type="nucleotide sequence ID" value="NZ_BKAJ01000016.1"/>
</dbReference>
<evidence type="ECO:0000256" key="1">
    <source>
        <dbReference type="ARBA" id="ARBA00023015"/>
    </source>
</evidence>
<dbReference type="AlphaFoldDB" id="A0A512N415"/>
<name>A0A512N415_9HYPH</name>
<keyword evidence="7" id="KW-1185">Reference proteome</keyword>
<dbReference type="Gene3D" id="1.10.260.40">
    <property type="entry name" value="lambda repressor-like DNA-binding domains"/>
    <property type="match status" value="1"/>
</dbReference>
<feature type="domain" description="HTH lacI-type" evidence="5">
    <location>
        <begin position="17"/>
        <end position="71"/>
    </location>
</feature>
<dbReference type="InterPro" id="IPR046335">
    <property type="entry name" value="LacI/GalR-like_sensor"/>
</dbReference>
<dbReference type="InterPro" id="IPR010982">
    <property type="entry name" value="Lambda_DNA-bd_dom_sf"/>
</dbReference>
<dbReference type="CDD" id="cd01392">
    <property type="entry name" value="HTH_LacI"/>
    <property type="match status" value="1"/>
</dbReference>
<keyword evidence="3" id="KW-0804">Transcription</keyword>
<dbReference type="Proteomes" id="UP000321058">
    <property type="component" value="Unassembled WGS sequence"/>
</dbReference>
<protein>
    <submittedName>
        <fullName evidence="6">LacI family transcriptional regulator</fullName>
    </submittedName>
</protein>